<name>A0A3D9LBS8_9MICC</name>
<comment type="similarity">
    <text evidence="1 5 6">Belongs to the universal ribosomal protein uS9 family.</text>
</comment>
<protein>
    <recommendedName>
        <fullName evidence="4 5">Small ribosomal subunit protein uS9</fullName>
    </recommendedName>
</protein>
<comment type="caution">
    <text evidence="8">The sequence shown here is derived from an EMBL/GenBank/DDBJ whole genome shotgun (WGS) entry which is preliminary data.</text>
</comment>
<dbReference type="InterPro" id="IPR023035">
    <property type="entry name" value="Ribosomal_uS9_bac/plastid"/>
</dbReference>
<evidence type="ECO:0000313" key="9">
    <source>
        <dbReference type="Proteomes" id="UP000256727"/>
    </source>
</evidence>
<dbReference type="Proteomes" id="UP000256727">
    <property type="component" value="Unassembled WGS sequence"/>
</dbReference>
<sequence>MTLNENESTEEVELTSYTSESTNAPEAVAVAERPALTVGGGAVGRRKQAIARVRLIPGSGSWTINDRSLENYFPNKLHQQEVNDPFKLLELEGAYDVIVRITGGGPSGQSGAVRLGVARALNEIDRENNRAALKKAGFLTRDARVVERKKAGLKKARKASQFSKR</sequence>
<keyword evidence="9" id="KW-1185">Reference proteome</keyword>
<evidence type="ECO:0000256" key="6">
    <source>
        <dbReference type="RuleBase" id="RU003815"/>
    </source>
</evidence>
<evidence type="ECO:0000256" key="7">
    <source>
        <dbReference type="SAM" id="MobiDB-lite"/>
    </source>
</evidence>
<dbReference type="GO" id="GO:0003723">
    <property type="term" value="F:RNA binding"/>
    <property type="evidence" value="ECO:0007669"/>
    <property type="project" value="TreeGrafter"/>
</dbReference>
<dbReference type="OrthoDB" id="9803965at2"/>
<dbReference type="EMBL" id="QREH01000001">
    <property type="protein sequence ID" value="REE03818.1"/>
    <property type="molecule type" value="Genomic_DNA"/>
</dbReference>
<keyword evidence="3 5" id="KW-0687">Ribonucleoprotein</keyword>
<dbReference type="GO" id="GO:0003735">
    <property type="term" value="F:structural constituent of ribosome"/>
    <property type="evidence" value="ECO:0007669"/>
    <property type="project" value="InterPro"/>
</dbReference>
<evidence type="ECO:0000256" key="4">
    <source>
        <dbReference type="ARBA" id="ARBA00035259"/>
    </source>
</evidence>
<dbReference type="FunFam" id="3.30.230.10:FF:000001">
    <property type="entry name" value="30S ribosomal protein S9"/>
    <property type="match status" value="1"/>
</dbReference>
<keyword evidence="2 5" id="KW-0689">Ribosomal protein</keyword>
<gene>
    <name evidence="5" type="primary">rpsI</name>
    <name evidence="8" type="ORF">C8E99_1638</name>
</gene>
<dbReference type="NCBIfam" id="NF001099">
    <property type="entry name" value="PRK00132.1"/>
    <property type="match status" value="1"/>
</dbReference>
<evidence type="ECO:0000256" key="3">
    <source>
        <dbReference type="ARBA" id="ARBA00023274"/>
    </source>
</evidence>
<evidence type="ECO:0000256" key="1">
    <source>
        <dbReference type="ARBA" id="ARBA00005251"/>
    </source>
</evidence>
<dbReference type="GO" id="GO:0015935">
    <property type="term" value="C:small ribosomal subunit"/>
    <property type="evidence" value="ECO:0007669"/>
    <property type="project" value="UniProtKB-ARBA"/>
</dbReference>
<dbReference type="Pfam" id="PF00380">
    <property type="entry name" value="Ribosomal_S9"/>
    <property type="match status" value="1"/>
</dbReference>
<dbReference type="AlphaFoldDB" id="A0A3D9LBS8"/>
<dbReference type="SUPFAM" id="SSF54211">
    <property type="entry name" value="Ribosomal protein S5 domain 2-like"/>
    <property type="match status" value="1"/>
</dbReference>
<evidence type="ECO:0000313" key="8">
    <source>
        <dbReference type="EMBL" id="REE03818.1"/>
    </source>
</evidence>
<organism evidence="8 9">
    <name type="scientific">Citricoccus muralis</name>
    <dbReference type="NCBI Taxonomy" id="169134"/>
    <lineage>
        <taxon>Bacteria</taxon>
        <taxon>Bacillati</taxon>
        <taxon>Actinomycetota</taxon>
        <taxon>Actinomycetes</taxon>
        <taxon>Micrococcales</taxon>
        <taxon>Micrococcaceae</taxon>
        <taxon>Citricoccus</taxon>
    </lineage>
</organism>
<dbReference type="InterPro" id="IPR020568">
    <property type="entry name" value="Ribosomal_Su5_D2-typ_SF"/>
</dbReference>
<dbReference type="RefSeq" id="WP_115931865.1">
    <property type="nucleotide sequence ID" value="NZ_QREH01000001.1"/>
</dbReference>
<dbReference type="GO" id="GO:0006412">
    <property type="term" value="P:translation"/>
    <property type="evidence" value="ECO:0007669"/>
    <property type="project" value="UniProtKB-UniRule"/>
</dbReference>
<dbReference type="InterPro" id="IPR000754">
    <property type="entry name" value="Ribosomal_uS9"/>
</dbReference>
<dbReference type="PROSITE" id="PS00360">
    <property type="entry name" value="RIBOSOMAL_S9"/>
    <property type="match status" value="1"/>
</dbReference>
<reference evidence="8 9" key="1">
    <citation type="submission" date="2018-07" db="EMBL/GenBank/DDBJ databases">
        <title>Sequencing the genomes of 1000 actinobacteria strains.</title>
        <authorList>
            <person name="Klenk H.-P."/>
        </authorList>
    </citation>
    <scope>NUCLEOTIDE SEQUENCE [LARGE SCALE GENOMIC DNA]</scope>
    <source>
        <strain evidence="8 9">DSM 14442</strain>
    </source>
</reference>
<evidence type="ECO:0000256" key="2">
    <source>
        <dbReference type="ARBA" id="ARBA00022980"/>
    </source>
</evidence>
<accession>A0A3D9LBS8</accession>
<proteinExistence type="inferred from homology"/>
<dbReference type="InterPro" id="IPR020574">
    <property type="entry name" value="Ribosomal_uS9_CS"/>
</dbReference>
<dbReference type="HAMAP" id="MF_00532_B">
    <property type="entry name" value="Ribosomal_uS9_B"/>
    <property type="match status" value="1"/>
</dbReference>
<dbReference type="InterPro" id="IPR014721">
    <property type="entry name" value="Ribsml_uS5_D2-typ_fold_subgr"/>
</dbReference>
<dbReference type="Gene3D" id="3.30.230.10">
    <property type="match status" value="1"/>
</dbReference>
<dbReference type="PANTHER" id="PTHR21569:SF1">
    <property type="entry name" value="SMALL RIBOSOMAL SUBUNIT PROTEIN US9M"/>
    <property type="match status" value="1"/>
</dbReference>
<feature type="region of interest" description="Disordered" evidence="7">
    <location>
        <begin position="1"/>
        <end position="26"/>
    </location>
</feature>
<evidence type="ECO:0000256" key="5">
    <source>
        <dbReference type="HAMAP-Rule" id="MF_00532"/>
    </source>
</evidence>
<dbReference type="GO" id="GO:0005737">
    <property type="term" value="C:cytoplasm"/>
    <property type="evidence" value="ECO:0007669"/>
    <property type="project" value="UniProtKB-ARBA"/>
</dbReference>
<dbReference type="PANTHER" id="PTHR21569">
    <property type="entry name" value="RIBOSOMAL PROTEIN S9"/>
    <property type="match status" value="1"/>
</dbReference>